<organism evidence="1 2">
    <name type="scientific">Amycolatopsis taiwanensis</name>
    <dbReference type="NCBI Taxonomy" id="342230"/>
    <lineage>
        <taxon>Bacteria</taxon>
        <taxon>Bacillati</taxon>
        <taxon>Actinomycetota</taxon>
        <taxon>Actinomycetes</taxon>
        <taxon>Pseudonocardiales</taxon>
        <taxon>Pseudonocardiaceae</taxon>
        <taxon>Amycolatopsis</taxon>
    </lineage>
</organism>
<accession>A0A9W6R244</accession>
<dbReference type="RefSeq" id="WP_285488230.1">
    <property type="nucleotide sequence ID" value="NZ_BSTI01000010.1"/>
</dbReference>
<evidence type="ECO:0000313" key="1">
    <source>
        <dbReference type="EMBL" id="GLY68134.1"/>
    </source>
</evidence>
<evidence type="ECO:0008006" key="3">
    <source>
        <dbReference type="Google" id="ProtNLM"/>
    </source>
</evidence>
<protein>
    <recommendedName>
        <fullName evidence="3">DUF2848 domain-containing protein</fullName>
    </recommendedName>
</protein>
<comment type="caution">
    <text evidence="1">The sequence shown here is derived from an EMBL/GenBank/DDBJ whole genome shotgun (WGS) entry which is preliminary data.</text>
</comment>
<proteinExistence type="predicted"/>
<sequence>MRFTVESKAGTESVEVTVELGLLAGYTGRDQEAVRAHIAELAEHGVSAPERVPTVYPVPATRLTHANVVQVCSDRTSGEAEFVLVRDGERLLVGVGSDHTDRRLEEHSVLQSKQTCDKPVGEKVWPYDEVAGHWDEIRLSGEVRVDGAWHPYQDGTLAAMLTPEHIVDHIAGRGATADGAAVFSGTLPIIGGEFRYGSHFRVRLDDPVLGRELVHEYAVHRLPVLDS</sequence>
<dbReference type="AlphaFoldDB" id="A0A9W6R244"/>
<evidence type="ECO:0000313" key="2">
    <source>
        <dbReference type="Proteomes" id="UP001165136"/>
    </source>
</evidence>
<dbReference type="Proteomes" id="UP001165136">
    <property type="component" value="Unassembled WGS sequence"/>
</dbReference>
<keyword evidence="2" id="KW-1185">Reference proteome</keyword>
<dbReference type="InterPro" id="IPR021269">
    <property type="entry name" value="DUF2848"/>
</dbReference>
<dbReference type="EMBL" id="BSTI01000010">
    <property type="protein sequence ID" value="GLY68134.1"/>
    <property type="molecule type" value="Genomic_DNA"/>
</dbReference>
<reference evidence="1" key="1">
    <citation type="submission" date="2023-03" db="EMBL/GenBank/DDBJ databases">
        <title>Amycolatopsis taiwanensis NBRC 103393.</title>
        <authorList>
            <person name="Ichikawa N."/>
            <person name="Sato H."/>
            <person name="Tonouchi N."/>
        </authorList>
    </citation>
    <scope>NUCLEOTIDE SEQUENCE</scope>
    <source>
        <strain evidence="1">NBRC 103393</strain>
    </source>
</reference>
<name>A0A9W6R244_9PSEU</name>
<dbReference type="Pfam" id="PF11010">
    <property type="entry name" value="DUF2848"/>
    <property type="match status" value="1"/>
</dbReference>
<gene>
    <name evidence="1" type="ORF">Atai01_47530</name>
</gene>